<feature type="compositionally biased region" description="Low complexity" evidence="1">
    <location>
        <begin position="77"/>
        <end position="92"/>
    </location>
</feature>
<evidence type="ECO:0000313" key="3">
    <source>
        <dbReference type="Proteomes" id="UP000184330"/>
    </source>
</evidence>
<proteinExistence type="predicted"/>
<dbReference type="OrthoDB" id="5317787at2759"/>
<dbReference type="Proteomes" id="UP000184330">
    <property type="component" value="Unassembled WGS sequence"/>
</dbReference>
<name>A0A1L7XF71_9HELO</name>
<evidence type="ECO:0000256" key="1">
    <source>
        <dbReference type="SAM" id="MobiDB-lite"/>
    </source>
</evidence>
<gene>
    <name evidence="2" type="ORF">PAC_13571</name>
</gene>
<organism evidence="2 3">
    <name type="scientific">Phialocephala subalpina</name>
    <dbReference type="NCBI Taxonomy" id="576137"/>
    <lineage>
        <taxon>Eukaryota</taxon>
        <taxon>Fungi</taxon>
        <taxon>Dikarya</taxon>
        <taxon>Ascomycota</taxon>
        <taxon>Pezizomycotina</taxon>
        <taxon>Leotiomycetes</taxon>
        <taxon>Helotiales</taxon>
        <taxon>Mollisiaceae</taxon>
        <taxon>Phialocephala</taxon>
        <taxon>Phialocephala fortinii species complex</taxon>
    </lineage>
</organism>
<keyword evidence="3" id="KW-1185">Reference proteome</keyword>
<dbReference type="EMBL" id="FJOG01000024">
    <property type="protein sequence ID" value="CZR63674.1"/>
    <property type="molecule type" value="Genomic_DNA"/>
</dbReference>
<dbReference type="STRING" id="576137.A0A1L7XF71"/>
<reference evidence="2 3" key="1">
    <citation type="submission" date="2016-03" db="EMBL/GenBank/DDBJ databases">
        <authorList>
            <person name="Ploux O."/>
        </authorList>
    </citation>
    <scope>NUCLEOTIDE SEQUENCE [LARGE SCALE GENOMIC DNA]</scope>
    <source>
        <strain evidence="2 3">UAMH 11012</strain>
    </source>
</reference>
<sequence length="397" mass="45244">MSSAEHLEFLFDKEIVHTEVYRHVLAVSRNSEARTVSSTRNVIVPIPVEPGQCPCELQQLPQIKDTDFLASQRDNLESSSPSENNSEPSMNPLRTTTPVKFIEEREATNGVQTWLKEQSPSMFHDESEGLYASTIPSKVVEEDSEGFQTDARQDHGGVDSVPSTPDNFRDFFPTTRRLSIHHDDTTSDGHHNLRIETRNDTLQSVQLFHLRMHDLRTGDFSLRRYERNLGLEVCRSIRKTKSLNFVLLKAGGDQDGDGQTLHEFPIPLNTIAIEFSDYATLHLKRRGHKSERTYEFEYWGTEYIWERLRMRARKSEEYAYHLFRGSDPSSLAHIVPDFHTSSDNHDAEAREGWIQPSMWISDQSVIEALTGTSDVIAATGLIALVDSCINRTLIRLG</sequence>
<dbReference type="AlphaFoldDB" id="A0A1L7XF71"/>
<protein>
    <submittedName>
        <fullName evidence="2">Uncharacterized protein</fullName>
    </submittedName>
</protein>
<accession>A0A1L7XF71</accession>
<feature type="region of interest" description="Disordered" evidence="1">
    <location>
        <begin position="73"/>
        <end position="94"/>
    </location>
</feature>
<evidence type="ECO:0000313" key="2">
    <source>
        <dbReference type="EMBL" id="CZR63674.1"/>
    </source>
</evidence>